<protein>
    <submittedName>
        <fullName evidence="1">Uncharacterized protein</fullName>
    </submittedName>
</protein>
<proteinExistence type="predicted"/>
<dbReference type="Proteomes" id="UP001154329">
    <property type="component" value="Chromosome 3"/>
</dbReference>
<keyword evidence="2" id="KW-1185">Reference proteome</keyword>
<dbReference type="EMBL" id="OU899036">
    <property type="protein sequence ID" value="CAH1733386.1"/>
    <property type="molecule type" value="Genomic_DNA"/>
</dbReference>
<reference evidence="1" key="2">
    <citation type="submission" date="2022-10" db="EMBL/GenBank/DDBJ databases">
        <authorList>
            <consortium name="ENA_rothamsted_submissions"/>
            <consortium name="culmorum"/>
            <person name="King R."/>
        </authorList>
    </citation>
    <scope>NUCLEOTIDE SEQUENCE</scope>
</reference>
<accession>A0A9P0JBA4</accession>
<reference evidence="1" key="1">
    <citation type="submission" date="2022-02" db="EMBL/GenBank/DDBJ databases">
        <authorList>
            <person name="King R."/>
        </authorList>
    </citation>
    <scope>NUCLEOTIDE SEQUENCE</scope>
</reference>
<dbReference type="AlphaFoldDB" id="A0A9P0JBA4"/>
<organism evidence="1 2">
    <name type="scientific">Aphis gossypii</name>
    <name type="common">Cotton aphid</name>
    <dbReference type="NCBI Taxonomy" id="80765"/>
    <lineage>
        <taxon>Eukaryota</taxon>
        <taxon>Metazoa</taxon>
        <taxon>Ecdysozoa</taxon>
        <taxon>Arthropoda</taxon>
        <taxon>Hexapoda</taxon>
        <taxon>Insecta</taxon>
        <taxon>Pterygota</taxon>
        <taxon>Neoptera</taxon>
        <taxon>Paraneoptera</taxon>
        <taxon>Hemiptera</taxon>
        <taxon>Sternorrhyncha</taxon>
        <taxon>Aphidomorpha</taxon>
        <taxon>Aphidoidea</taxon>
        <taxon>Aphididae</taxon>
        <taxon>Aphidini</taxon>
        <taxon>Aphis</taxon>
        <taxon>Aphis</taxon>
    </lineage>
</organism>
<evidence type="ECO:0000313" key="1">
    <source>
        <dbReference type="EMBL" id="CAH1733386.1"/>
    </source>
</evidence>
<name>A0A9P0JBA4_APHGO</name>
<evidence type="ECO:0000313" key="2">
    <source>
        <dbReference type="Proteomes" id="UP001154329"/>
    </source>
</evidence>
<gene>
    <name evidence="1" type="ORF">APHIGO_LOCUS9704</name>
</gene>
<sequence length="126" mass="14779">MHCIGPVFYICTTRSYCYYYYDYIIITNVITFQSVCAYLVKTVYATDVKNRHDTGIYELLYEENNANVRRINYYMICAAGQINLTVSRAHAHDSSYCSSFRGLTTIYTAASFGIRCKRFLIYYFFI</sequence>